<gene>
    <name evidence="3" type="ORF">SEMRO_2430_G327460.1</name>
</gene>
<organism evidence="3 4">
    <name type="scientific">Seminavis robusta</name>
    <dbReference type="NCBI Taxonomy" id="568900"/>
    <lineage>
        <taxon>Eukaryota</taxon>
        <taxon>Sar</taxon>
        <taxon>Stramenopiles</taxon>
        <taxon>Ochrophyta</taxon>
        <taxon>Bacillariophyta</taxon>
        <taxon>Bacillariophyceae</taxon>
        <taxon>Bacillariophycidae</taxon>
        <taxon>Naviculales</taxon>
        <taxon>Naviculaceae</taxon>
        <taxon>Seminavis</taxon>
    </lineage>
</organism>
<comment type="caution">
    <text evidence="3">The sequence shown here is derived from an EMBL/GenBank/DDBJ whole genome shotgun (WGS) entry which is preliminary data.</text>
</comment>
<feature type="region of interest" description="Disordered" evidence="1">
    <location>
        <begin position="145"/>
        <end position="183"/>
    </location>
</feature>
<keyword evidence="4" id="KW-1185">Reference proteome</keyword>
<evidence type="ECO:0000313" key="3">
    <source>
        <dbReference type="EMBL" id="CAB9529219.1"/>
    </source>
</evidence>
<evidence type="ECO:0000256" key="1">
    <source>
        <dbReference type="SAM" id="MobiDB-lite"/>
    </source>
</evidence>
<proteinExistence type="predicted"/>
<accession>A0A9N8F0M4</accession>
<reference evidence="3" key="1">
    <citation type="submission" date="2020-06" db="EMBL/GenBank/DDBJ databases">
        <authorList>
            <consortium name="Plant Systems Biology data submission"/>
        </authorList>
    </citation>
    <scope>NUCLEOTIDE SEQUENCE</scope>
    <source>
        <strain evidence="3">D6</strain>
    </source>
</reference>
<dbReference type="OrthoDB" id="46945at2759"/>
<keyword evidence="2" id="KW-1133">Transmembrane helix</keyword>
<keyword evidence="2" id="KW-0472">Membrane</keyword>
<feature type="region of interest" description="Disordered" evidence="1">
    <location>
        <begin position="406"/>
        <end position="439"/>
    </location>
</feature>
<sequence length="720" mass="82040">MDNKKIQYYLPPGCCDDAQSLLEQEDLTEQDVLDFVSGGKLPEREDAAKEMRQALIDAYHERRREIRDLAWKFWQGQAFVDEDGRLVPVGENHNNNNEAGILPPAGGGQLPPLPNPVNNNNNNNGNNIAPPFLLAPANLMNGGGNNNNNGAINNNNNNDNNNLGRNVDNRNNDNNDNFNMNAPVVNNNIPFPLDLEEEERRWTEEEEREAASAIARAVERYRQQAVPEEEFVLLRVPPMERPERASLTFRRICFAVLAVAVAFICIMLQTIPLFPRDKRPDPLFDKLLYELLHVRHFTDHARDCPDLNRSPLSKTLYPSWWTETQLFKPIEWLLSSYYYTSISSENQPEHDVDCSDGVVHVPTKTVLVDSFFEASTKGQAAFWEPYLLGVNVSWFMPCNPPINASTTCQSPTRQQQEMTTTTNKDQSTDDDACPVSEDPQHMEDHKCFRGIHDNLITDQDIGETLRMGAELIQVGWDHFDIHYDARYLRHLEGRLPALLETIRSLLRDTYRVGSNHTKLKPVAFRVSASGPLDGGNLPLRGSLSQTSSYLLRVLNRQRYVRWIEKHKRHNELARYSLPWPSTRREPFRDPCVLISDMEADPRFAIHTSVFLSTGAGHDFRGGVSLFVDDHPSNSNPRRKIQRGVTIDGSRGRLVVSTGGLENRRCRLPTREGIRAALQIWWSCEENENNTDANLGDEPLEKISDIVPSRSRLWPVFHDQK</sequence>
<feature type="compositionally biased region" description="Polar residues" evidence="1">
    <location>
        <begin position="406"/>
        <end position="425"/>
    </location>
</feature>
<feature type="transmembrane region" description="Helical" evidence="2">
    <location>
        <begin position="252"/>
        <end position="274"/>
    </location>
</feature>
<feature type="compositionally biased region" description="Low complexity" evidence="1">
    <location>
        <begin position="146"/>
        <end position="166"/>
    </location>
</feature>
<protein>
    <submittedName>
        <fullName evidence="3">Uncharacterized protein</fullName>
    </submittedName>
</protein>
<dbReference type="PANTHER" id="PTHR36911:SF1">
    <property type="entry name" value="LIM ZINC-BINDING DOMAIN-CONTAINING PROTEIN"/>
    <property type="match status" value="1"/>
</dbReference>
<name>A0A9N8F0M4_9STRA</name>
<evidence type="ECO:0000313" key="4">
    <source>
        <dbReference type="Proteomes" id="UP001153069"/>
    </source>
</evidence>
<dbReference type="PANTHER" id="PTHR36911">
    <property type="entry name" value="LIM ZINC-BINDING DOMAIN-CONTAINING PROTEIN-RELATED"/>
    <property type="match status" value="1"/>
</dbReference>
<keyword evidence="2" id="KW-0812">Transmembrane</keyword>
<dbReference type="Proteomes" id="UP001153069">
    <property type="component" value="Unassembled WGS sequence"/>
</dbReference>
<feature type="compositionally biased region" description="Low complexity" evidence="1">
    <location>
        <begin position="174"/>
        <end position="183"/>
    </location>
</feature>
<dbReference type="AlphaFoldDB" id="A0A9N8F0M4"/>
<dbReference type="EMBL" id="CAICTM010002428">
    <property type="protein sequence ID" value="CAB9529219.1"/>
    <property type="molecule type" value="Genomic_DNA"/>
</dbReference>
<evidence type="ECO:0000256" key="2">
    <source>
        <dbReference type="SAM" id="Phobius"/>
    </source>
</evidence>